<dbReference type="Pfam" id="PF00152">
    <property type="entry name" value="tRNA-synt_2"/>
    <property type="match status" value="1"/>
</dbReference>
<dbReference type="Pfam" id="PF02938">
    <property type="entry name" value="GAD"/>
    <property type="match status" value="1"/>
</dbReference>
<comment type="subcellular location">
    <subcellularLocation>
        <location evidence="6">Cytoplasm</location>
    </subcellularLocation>
</comment>
<sequence>MIDFLGDWKRTSYCGELRAEHIGQDVVLMGWVSKRRDHGGLIFVDLRDRDGIAQVVFDPERNADAHAKAESARNEFVLAIKGTVAARPEGTVNPKMKTGEIEVLVKECKLLNPSKALPFTLDGFVDVSENIRLKYRYLDLRTGQLQQNLILRSKVAQLTRSYLTDNGFLELETPFLTKSTPEGARDFLVPSRINKGEFYALPQSPQLFKQILMVSGFDRYFQIVRCFRDEDLRADRQPEFTQIDCEMSFIDREDIITVMEGLMARIFTEARGVKVELPIQRMTYQEAIRRFGVDNPDLRFGLELVELSDIVKESGFKVFADVVKGGGIVKGINVKGAGAMSRKEIDDLTEFAKIYGAKGLAYVKMTAEGWQSPIAKFFTAEEIATMDKAFDAKEGDLLLFVADKPKVVNDSLGKLRNHLAAKMGLTDPNEYRFVWITDFPLLEWDEEEKRWAAVHHPFTAPMDEDLQYVESDPGRCRAKAYDLVLNGNEIGGGSIRIHQEEVQSLMFKMLGLSEENARSKFGFLLDALEYGTPPHGGIAFGLDRLMMLITGSDSIRDVIAFPKTQKGACLMSEAPSGVDTLQLRDLGIRLAAKQ</sequence>
<feature type="binding site" evidence="6">
    <location>
        <position position="455"/>
    </location>
    <ligand>
        <name>L-aspartate</name>
        <dbReference type="ChEBI" id="CHEBI:29991"/>
    </ligand>
</feature>
<dbReference type="InterPro" id="IPR047090">
    <property type="entry name" value="AspRS_core"/>
</dbReference>
<feature type="region of interest" description="Aspartate" evidence="6">
    <location>
        <begin position="206"/>
        <end position="209"/>
    </location>
</feature>
<feature type="domain" description="Aminoacyl-transfer RNA synthetases class-II family profile" evidence="7">
    <location>
        <begin position="151"/>
        <end position="562"/>
    </location>
</feature>
<feature type="binding site" evidence="6">
    <location>
        <position position="228"/>
    </location>
    <ligand>
        <name>L-aspartate</name>
        <dbReference type="ChEBI" id="CHEBI:29991"/>
    </ligand>
</feature>
<gene>
    <name evidence="6 8" type="primary">aspS</name>
    <name evidence="8" type="ORF">KP005_05540</name>
</gene>
<dbReference type="CDD" id="cd00777">
    <property type="entry name" value="AspRS_core"/>
    <property type="match status" value="1"/>
</dbReference>
<keyword evidence="3 6" id="KW-0067">ATP-binding</keyword>
<evidence type="ECO:0000256" key="5">
    <source>
        <dbReference type="ARBA" id="ARBA00023146"/>
    </source>
</evidence>
<dbReference type="Proteomes" id="UP000683493">
    <property type="component" value="Chromosome"/>
</dbReference>
<comment type="similarity">
    <text evidence="6">Belongs to the class-II aminoacyl-tRNA synthetase family. Type 1 subfamily.</text>
</comment>
<dbReference type="PANTHER" id="PTHR22594:SF5">
    <property type="entry name" value="ASPARTATE--TRNA LIGASE, MITOCHONDRIAL"/>
    <property type="match status" value="1"/>
</dbReference>
<name>A0ABX8JK36_9BACT</name>
<feature type="binding site" evidence="6">
    <location>
        <position position="496"/>
    </location>
    <ligand>
        <name>L-aspartate</name>
        <dbReference type="ChEBI" id="CHEBI:29991"/>
    </ligand>
</feature>
<comment type="subunit">
    <text evidence="6">Homodimer.</text>
</comment>
<dbReference type="InterPro" id="IPR004365">
    <property type="entry name" value="NA-bd_OB_tRNA"/>
</dbReference>
<feature type="binding site" evidence="6">
    <location>
        <begin position="228"/>
        <end position="230"/>
    </location>
    <ligand>
        <name>ATP</name>
        <dbReference type="ChEBI" id="CHEBI:30616"/>
    </ligand>
</feature>
<dbReference type="InterPro" id="IPR004364">
    <property type="entry name" value="Aa-tRNA-synt_II"/>
</dbReference>
<dbReference type="PANTHER" id="PTHR22594">
    <property type="entry name" value="ASPARTYL/LYSYL-TRNA SYNTHETASE"/>
    <property type="match status" value="1"/>
</dbReference>
<evidence type="ECO:0000259" key="7">
    <source>
        <dbReference type="PROSITE" id="PS50862"/>
    </source>
</evidence>
<dbReference type="InterPro" id="IPR006195">
    <property type="entry name" value="aa-tRNA-synth_II"/>
</dbReference>
<evidence type="ECO:0000256" key="6">
    <source>
        <dbReference type="HAMAP-Rule" id="MF_00044"/>
    </source>
</evidence>
<evidence type="ECO:0000256" key="3">
    <source>
        <dbReference type="ARBA" id="ARBA00022840"/>
    </source>
</evidence>
<comment type="function">
    <text evidence="6">Aspartyl-tRNA synthetase with relaxed tRNA specificity since it is able to aspartylate not only its cognate tRNA(Asp) but also tRNA(Asn). Reaction proceeds in two steps: L-aspartate is first activated by ATP to form Asp-AMP and then transferred to the acceptor end of tRNA(Asp/Asn).</text>
</comment>
<keyword evidence="1 6" id="KW-0436">Ligase</keyword>
<accession>A0ABX8JK36</accession>
<evidence type="ECO:0000313" key="8">
    <source>
        <dbReference type="EMBL" id="QWV98749.1"/>
    </source>
</evidence>
<dbReference type="CDD" id="cd04317">
    <property type="entry name" value="EcAspRS_like_N"/>
    <property type="match status" value="1"/>
</dbReference>
<proteinExistence type="inferred from homology"/>
<dbReference type="Pfam" id="PF01336">
    <property type="entry name" value="tRNA_anti-codon"/>
    <property type="match status" value="1"/>
</dbReference>
<dbReference type="EMBL" id="CP076724">
    <property type="protein sequence ID" value="QWV98749.1"/>
    <property type="molecule type" value="Genomic_DNA"/>
</dbReference>
<keyword evidence="2 6" id="KW-0547">Nucleotide-binding</keyword>
<feature type="binding site" evidence="6">
    <location>
        <position position="237"/>
    </location>
    <ligand>
        <name>ATP</name>
        <dbReference type="ChEBI" id="CHEBI:30616"/>
    </ligand>
</feature>
<dbReference type="InterPro" id="IPR004524">
    <property type="entry name" value="Asp-tRNA-ligase_1"/>
</dbReference>
<keyword evidence="4 6" id="KW-0648">Protein biosynthesis</keyword>
<dbReference type="InterPro" id="IPR047089">
    <property type="entry name" value="Asp-tRNA-ligase_1_N"/>
</dbReference>
<keyword evidence="9" id="KW-1185">Reference proteome</keyword>
<dbReference type="HAMAP" id="MF_00044">
    <property type="entry name" value="Asp_tRNA_synth_type1"/>
    <property type="match status" value="1"/>
</dbReference>
<dbReference type="InterPro" id="IPR029351">
    <property type="entry name" value="GAD_dom"/>
</dbReference>
<evidence type="ECO:0000256" key="4">
    <source>
        <dbReference type="ARBA" id="ARBA00022917"/>
    </source>
</evidence>
<dbReference type="PROSITE" id="PS50862">
    <property type="entry name" value="AA_TRNA_LIGASE_II"/>
    <property type="match status" value="1"/>
</dbReference>
<evidence type="ECO:0000256" key="2">
    <source>
        <dbReference type="ARBA" id="ARBA00022741"/>
    </source>
</evidence>
<dbReference type="EC" id="6.1.1.23" evidence="6"/>
<feature type="binding site" evidence="6">
    <location>
        <begin position="541"/>
        <end position="544"/>
    </location>
    <ligand>
        <name>ATP</name>
        <dbReference type="ChEBI" id="CHEBI:30616"/>
    </ligand>
</feature>
<keyword evidence="6" id="KW-0963">Cytoplasm</keyword>
<feature type="site" description="Important for tRNA non-discrimination" evidence="6">
    <location>
        <position position="38"/>
    </location>
</feature>
<dbReference type="NCBIfam" id="TIGR00459">
    <property type="entry name" value="aspS_bact"/>
    <property type="match status" value="1"/>
</dbReference>
<organism evidence="8 9">
    <name type="scientific">Geomonas diazotrophica</name>
    <dbReference type="NCBI Taxonomy" id="2843197"/>
    <lineage>
        <taxon>Bacteria</taxon>
        <taxon>Pseudomonadati</taxon>
        <taxon>Thermodesulfobacteriota</taxon>
        <taxon>Desulfuromonadia</taxon>
        <taxon>Geobacterales</taxon>
        <taxon>Geobacteraceae</taxon>
        <taxon>Geomonas</taxon>
    </lineage>
</organism>
<comment type="catalytic activity">
    <reaction evidence="6">
        <text>tRNA(Asx) + L-aspartate + ATP = L-aspartyl-tRNA(Asx) + AMP + diphosphate</text>
        <dbReference type="Rhea" id="RHEA:18349"/>
        <dbReference type="Rhea" id="RHEA-COMP:9710"/>
        <dbReference type="Rhea" id="RHEA-COMP:9711"/>
        <dbReference type="ChEBI" id="CHEBI:29991"/>
        <dbReference type="ChEBI" id="CHEBI:30616"/>
        <dbReference type="ChEBI" id="CHEBI:33019"/>
        <dbReference type="ChEBI" id="CHEBI:78442"/>
        <dbReference type="ChEBI" id="CHEBI:78516"/>
        <dbReference type="ChEBI" id="CHEBI:456215"/>
        <dbReference type="EC" id="6.1.1.23"/>
    </reaction>
</comment>
<keyword evidence="5 6" id="KW-0030">Aminoacyl-tRNA synthetase</keyword>
<feature type="binding site" evidence="6">
    <location>
        <position position="182"/>
    </location>
    <ligand>
        <name>L-aspartate</name>
        <dbReference type="ChEBI" id="CHEBI:29991"/>
    </ligand>
</feature>
<evidence type="ECO:0000313" key="9">
    <source>
        <dbReference type="Proteomes" id="UP000683493"/>
    </source>
</evidence>
<reference evidence="8 9" key="1">
    <citation type="submission" date="2021-06" db="EMBL/GenBank/DDBJ databases">
        <title>Gemonas diversity in paddy soil.</title>
        <authorList>
            <person name="Liu G."/>
        </authorList>
    </citation>
    <scope>NUCLEOTIDE SEQUENCE [LARGE SCALE GENOMIC DNA]</scope>
    <source>
        <strain evidence="8 9">RG29</strain>
    </source>
</reference>
<protein>
    <recommendedName>
        <fullName evidence="6">Aspartate--tRNA(Asp/Asn) ligase</fullName>
        <ecNumber evidence="6">6.1.1.23</ecNumber>
    </recommendedName>
    <alternativeName>
        <fullName evidence="6">Aspartyl-tRNA synthetase</fullName>
        <shortName evidence="6">AspRS</shortName>
    </alternativeName>
    <alternativeName>
        <fullName evidence="6">Non-discriminating aspartyl-tRNA synthetase</fullName>
        <shortName evidence="6">ND-AspRS</shortName>
    </alternativeName>
</protein>
<feature type="binding site" evidence="6">
    <location>
        <position position="489"/>
    </location>
    <ligand>
        <name>ATP</name>
        <dbReference type="ChEBI" id="CHEBI:30616"/>
    </ligand>
</feature>
<evidence type="ECO:0000256" key="1">
    <source>
        <dbReference type="ARBA" id="ARBA00022598"/>
    </source>
</evidence>
<feature type="site" description="Important for tRNA non-discrimination" evidence="6">
    <location>
        <position position="90"/>
    </location>
</feature>
<dbReference type="GO" id="GO:0004815">
    <property type="term" value="F:aspartate-tRNA ligase activity"/>
    <property type="evidence" value="ECO:0007669"/>
    <property type="project" value="UniProtKB-EC"/>
</dbReference>
<dbReference type="NCBIfam" id="NF001750">
    <property type="entry name" value="PRK00476.1"/>
    <property type="match status" value="1"/>
</dbReference>